<dbReference type="Gene3D" id="1.20.1250.20">
    <property type="entry name" value="MFS general substrate transporter like domains"/>
    <property type="match status" value="1"/>
</dbReference>
<dbReference type="PROSITE" id="PS50850">
    <property type="entry name" value="MFS"/>
    <property type="match status" value="1"/>
</dbReference>
<dbReference type="PANTHER" id="PTHR23506:SF23">
    <property type="entry name" value="GH10249P"/>
    <property type="match status" value="1"/>
</dbReference>
<dbReference type="EMBL" id="CAXAMM010002547">
    <property type="protein sequence ID" value="CAK8996535.1"/>
    <property type="molecule type" value="Genomic_DNA"/>
</dbReference>
<protein>
    <submittedName>
        <fullName evidence="1">Class G (TetA(G))</fullName>
    </submittedName>
</protein>
<keyword evidence="2" id="KW-1185">Reference proteome</keyword>
<reference evidence="1 2" key="1">
    <citation type="submission" date="2024-02" db="EMBL/GenBank/DDBJ databases">
        <authorList>
            <person name="Chen Y."/>
            <person name="Shah S."/>
            <person name="Dougan E. K."/>
            <person name="Thang M."/>
            <person name="Chan C."/>
        </authorList>
    </citation>
    <scope>NUCLEOTIDE SEQUENCE [LARGE SCALE GENOMIC DNA]</scope>
</reference>
<comment type="caution">
    <text evidence="1">The sequence shown here is derived from an EMBL/GenBank/DDBJ whole genome shotgun (WGS) entry which is preliminary data.</text>
</comment>
<accession>A0ABP0I1R5</accession>
<dbReference type="PANTHER" id="PTHR23506">
    <property type="entry name" value="GH10249P"/>
    <property type="match status" value="1"/>
</dbReference>
<evidence type="ECO:0000313" key="1">
    <source>
        <dbReference type="EMBL" id="CAK8996535.1"/>
    </source>
</evidence>
<evidence type="ECO:0000313" key="2">
    <source>
        <dbReference type="Proteomes" id="UP001642464"/>
    </source>
</evidence>
<sequence length="547" mass="59181">MAPKALKPALKPQSRSDRAAKIELWALVSSSVVWACGQWIVAPALPYFAMAKGCHAFHYAMISSAYAASQLISSPILGILSDRVGRKPILLGGLAATSVVYLLMARVETVLQLLLARATLGFLSGAAAVEVAFVADLTSKSDRADWVNLQTRLQSAGCLLGPAIGGMVAPYSRLNNNVMTHFEFEHLCYAIAVLVMLNFLIGIRFFTTPSFHKVAAHVPDDLRPRRHLHFLKGTTAILLVVCFLDSFSLAVSDGPEAYFLHQTFGFEAQQQATFMMTCSASSLLWGWLAPHVIGFFRPNVLCTVSSMATAAAMVLMSTERSWWTPYLYATLFGCTATIVEVVSKTSLVGQLVAEKHQAAVYGMERGLLNLGFSMGPLVGGAIYEDSFGLPYTVSACCLCVSSLVYLTLPGRPGPGGEHLLEDMADGDGREAWEHMGNQAPLPAKRIGAVIAAERARRVYFVCPELYEAYQNKKTLVRRHSGGEVRGSGFSGLGLGQRSNTIGEPLSHILGERPWDHLSVDDGGIRYSDPDLTKSTPAESNRSVDLDG</sequence>
<organism evidence="1 2">
    <name type="scientific">Durusdinium trenchii</name>
    <dbReference type="NCBI Taxonomy" id="1381693"/>
    <lineage>
        <taxon>Eukaryota</taxon>
        <taxon>Sar</taxon>
        <taxon>Alveolata</taxon>
        <taxon>Dinophyceae</taxon>
        <taxon>Suessiales</taxon>
        <taxon>Symbiodiniaceae</taxon>
        <taxon>Durusdinium</taxon>
    </lineage>
</organism>
<dbReference type="PROSITE" id="PS00216">
    <property type="entry name" value="SUGAR_TRANSPORT_1"/>
    <property type="match status" value="1"/>
</dbReference>
<dbReference type="InterPro" id="IPR020846">
    <property type="entry name" value="MFS_dom"/>
</dbReference>
<dbReference type="InterPro" id="IPR050930">
    <property type="entry name" value="MFS_Vesicular_Transporter"/>
</dbReference>
<dbReference type="InterPro" id="IPR036259">
    <property type="entry name" value="MFS_trans_sf"/>
</dbReference>
<dbReference type="Proteomes" id="UP001642464">
    <property type="component" value="Unassembled WGS sequence"/>
</dbReference>
<dbReference type="InterPro" id="IPR005829">
    <property type="entry name" value="Sugar_transporter_CS"/>
</dbReference>
<dbReference type="InterPro" id="IPR001958">
    <property type="entry name" value="Tet-R_TetA/multi-R_MdtG-like"/>
</dbReference>
<dbReference type="Pfam" id="PF07690">
    <property type="entry name" value="MFS_1"/>
    <property type="match status" value="1"/>
</dbReference>
<dbReference type="PRINTS" id="PR01035">
    <property type="entry name" value="TCRTETA"/>
</dbReference>
<gene>
    <name evidence="1" type="ORF">SCF082_LOCUS4833</name>
</gene>
<proteinExistence type="predicted"/>
<dbReference type="InterPro" id="IPR011701">
    <property type="entry name" value="MFS"/>
</dbReference>
<dbReference type="SUPFAM" id="SSF103473">
    <property type="entry name" value="MFS general substrate transporter"/>
    <property type="match status" value="1"/>
</dbReference>
<name>A0ABP0I1R5_9DINO</name>